<evidence type="ECO:0000256" key="4">
    <source>
        <dbReference type="ARBA" id="ARBA00023065"/>
    </source>
</evidence>
<dbReference type="InterPro" id="IPR004907">
    <property type="entry name" value="ATPase_V1-cplx_csu"/>
</dbReference>
<comment type="function">
    <text evidence="6">Subunit of the V1 complex of vacuolar(H+)-ATPase (V-ATPase), a multisubunit enzyme composed of a peripheral complex (V1) that hydrolyzes ATP and a membrane integral complex (V0) that translocates protons. V-ATPase is responsible for acidifying and maintaining the pH of intracellular compartments and in some cell types, is targeted to the plasma membrane, where it is responsible for acidifying the extracellular environment. Subunit C is necessary for the assembly of the catalytic sector of the enzyme and is likely to have a specific function in its catalytic activity.</text>
</comment>
<comment type="subunit">
    <text evidence="6">V-ATPase is a heteromultimeric enzyme composed of a peripheral catalytic V1 complex (components A to H) attached to an integral membrane V0 proton pore complex.</text>
</comment>
<dbReference type="Pfam" id="PF03223">
    <property type="entry name" value="V-ATPase_C"/>
    <property type="match status" value="2"/>
</dbReference>
<keyword evidence="4 6" id="KW-0406">Ion transport</keyword>
<keyword evidence="2 6" id="KW-0813">Transport</keyword>
<dbReference type="GO" id="GO:0046961">
    <property type="term" value="F:proton-transporting ATPase activity, rotational mechanism"/>
    <property type="evidence" value="ECO:0007669"/>
    <property type="project" value="InterPro"/>
</dbReference>
<name>A0A834GK42_RHOSS</name>
<dbReference type="Gene3D" id="1.20.1460.10">
    <property type="entry name" value="subunit c (vma5p) of the yeast v-atpase, domain 2"/>
    <property type="match status" value="1"/>
</dbReference>
<proteinExistence type="inferred from homology"/>
<evidence type="ECO:0000313" key="7">
    <source>
        <dbReference type="EMBL" id="KAF7136647.1"/>
    </source>
</evidence>
<keyword evidence="8" id="KW-1185">Reference proteome</keyword>
<gene>
    <name evidence="7" type="ORF">RHSIM_Rhsim08G0195300</name>
</gene>
<organism evidence="7 8">
    <name type="scientific">Rhododendron simsii</name>
    <name type="common">Sims's rhododendron</name>
    <dbReference type="NCBI Taxonomy" id="118357"/>
    <lineage>
        <taxon>Eukaryota</taxon>
        <taxon>Viridiplantae</taxon>
        <taxon>Streptophyta</taxon>
        <taxon>Embryophyta</taxon>
        <taxon>Tracheophyta</taxon>
        <taxon>Spermatophyta</taxon>
        <taxon>Magnoliopsida</taxon>
        <taxon>eudicotyledons</taxon>
        <taxon>Gunneridae</taxon>
        <taxon>Pentapetalae</taxon>
        <taxon>asterids</taxon>
        <taxon>Ericales</taxon>
        <taxon>Ericaceae</taxon>
        <taxon>Ericoideae</taxon>
        <taxon>Rhodoreae</taxon>
        <taxon>Rhododendron</taxon>
    </lineage>
</organism>
<dbReference type="PANTHER" id="PTHR10137:SF0">
    <property type="entry name" value="V-TYPE PROTON ATPASE SUBUNIT C"/>
    <property type="match status" value="1"/>
</dbReference>
<sequence length="453" mass="52043">MASRYWVASFPVQNSASSLWSRLQESISKHSFDTSLYRFNIPNLRVGTLDSLLALSDDLYKSNAFVEGVSHKIRRQIEELERVSGVVSSSLTVDGVPVDSYLTRFVWDEAKYPTMSPLKEIVDAIHVQVSRIEDDLKFLTVVKRKVKFERVLVLELLVADSLQLRIDMSTLVKALFKAVKARVNGAYLHVVVMYCPSEVRETRHCLYIFALAMFVVVRVAEYNNVRSQLNAINRKQGGSLAVRDLSNLVKPQDIVTSEHLETLLAIVPKYSERDWLSSYETLTTYVVPRSSKKLYEDNEYALHTVTLFRRDADNFRNKARERGFQIREFEYNHETQDNRKQELEKLTQDQETLRSSLLQWCYASYGEVFSSWMHFCAVRLFAESILRYGLPPSFLSVVLSPSVKSEKKVRSILEELCDSRNSTFWKYEEEGGMAGLGGDADAHPYVCFTINLV</sequence>
<dbReference type="CDD" id="cd14785">
    <property type="entry name" value="V-ATPase_C"/>
    <property type="match status" value="1"/>
</dbReference>
<dbReference type="GO" id="GO:0000221">
    <property type="term" value="C:vacuolar proton-transporting V-type ATPase, V1 domain"/>
    <property type="evidence" value="ECO:0007669"/>
    <property type="project" value="TreeGrafter"/>
</dbReference>
<evidence type="ECO:0000256" key="2">
    <source>
        <dbReference type="ARBA" id="ARBA00022448"/>
    </source>
</evidence>
<accession>A0A834GK42</accession>
<keyword evidence="3 6" id="KW-0375">Hydrogen ion transport</keyword>
<evidence type="ECO:0000256" key="6">
    <source>
        <dbReference type="RuleBase" id="RU364010"/>
    </source>
</evidence>
<comment type="similarity">
    <text evidence="1 6">Belongs to the V-ATPase C subunit family.</text>
</comment>
<dbReference type="FunFam" id="3.30.70.100:FF:000002">
    <property type="entry name" value="V-type proton ATPase subunit C"/>
    <property type="match status" value="1"/>
</dbReference>
<reference evidence="7" key="1">
    <citation type="submission" date="2019-11" db="EMBL/GenBank/DDBJ databases">
        <authorList>
            <person name="Liu Y."/>
            <person name="Hou J."/>
            <person name="Li T.-Q."/>
            <person name="Guan C.-H."/>
            <person name="Wu X."/>
            <person name="Wu H.-Z."/>
            <person name="Ling F."/>
            <person name="Zhang R."/>
            <person name="Shi X.-G."/>
            <person name="Ren J.-P."/>
            <person name="Chen E.-F."/>
            <person name="Sun J.-M."/>
        </authorList>
    </citation>
    <scope>NUCLEOTIDE SEQUENCE</scope>
    <source>
        <strain evidence="7">Adult_tree_wgs_1</strain>
        <tissue evidence="7">Leaves</tissue>
    </source>
</reference>
<comment type="function">
    <text evidence="5">Subunit of the peripheral V1 complex of vacuolar ATPase. Subunit C is necessary for the assembly of the catalytic sector of the enzyme and is likely to have a specific function in its catalytic activity. V-ATPase is responsible for acidifying a variety of intracellular compartments in eukaryotic cells.</text>
</comment>
<dbReference type="EMBL" id="WJXA01000008">
    <property type="protein sequence ID" value="KAF7136647.1"/>
    <property type="molecule type" value="Genomic_DNA"/>
</dbReference>
<evidence type="ECO:0000256" key="5">
    <source>
        <dbReference type="ARBA" id="ARBA00025445"/>
    </source>
</evidence>
<comment type="caution">
    <text evidence="7">The sequence shown here is derived from an EMBL/GenBank/DDBJ whole genome shotgun (WGS) entry which is preliminary data.</text>
</comment>
<dbReference type="Gene3D" id="3.30.70.100">
    <property type="match status" value="1"/>
</dbReference>
<dbReference type="OrthoDB" id="6605928at2759"/>
<evidence type="ECO:0000313" key="8">
    <source>
        <dbReference type="Proteomes" id="UP000626092"/>
    </source>
</evidence>
<dbReference type="Proteomes" id="UP000626092">
    <property type="component" value="Unassembled WGS sequence"/>
</dbReference>
<dbReference type="PANTHER" id="PTHR10137">
    <property type="entry name" value="V-TYPE PROTON ATPASE SUBUNIT C"/>
    <property type="match status" value="1"/>
</dbReference>
<dbReference type="AlphaFoldDB" id="A0A834GK42"/>
<evidence type="ECO:0000256" key="3">
    <source>
        <dbReference type="ARBA" id="ARBA00022781"/>
    </source>
</evidence>
<protein>
    <recommendedName>
        <fullName evidence="6">V-type proton ATPase subunit C</fullName>
    </recommendedName>
</protein>
<dbReference type="InterPro" id="IPR036132">
    <property type="entry name" value="Vac_ATP_synth_c_sf"/>
</dbReference>
<dbReference type="SUPFAM" id="SSF118203">
    <property type="entry name" value="Vacuolar ATP synthase subunit C"/>
    <property type="match status" value="2"/>
</dbReference>
<evidence type="ECO:0000256" key="1">
    <source>
        <dbReference type="ARBA" id="ARBA00006138"/>
    </source>
</evidence>